<accession>A0A1B7YAX3</accession>
<evidence type="ECO:0000313" key="2">
    <source>
        <dbReference type="Proteomes" id="UP000092177"/>
    </source>
</evidence>
<evidence type="ECO:0000313" key="1">
    <source>
        <dbReference type="EMBL" id="OBR09030.1"/>
    </source>
</evidence>
<name>A0A1B7YAX3_COLHI</name>
<proteinExistence type="predicted"/>
<reference evidence="2" key="1">
    <citation type="journal article" date="2017" name="BMC Genomics">
        <title>Gapless genome assembly of Colletotrichum higginsianum reveals chromosome structure and association of transposable elements with secondary metabolite gene clusters.</title>
        <authorList>
            <person name="Dallery J.-F."/>
            <person name="Lapalu N."/>
            <person name="Zampounis A."/>
            <person name="Pigne S."/>
            <person name="Luyten I."/>
            <person name="Amselem J."/>
            <person name="Wittenberg A.H.J."/>
            <person name="Zhou S."/>
            <person name="de Queiroz M.V."/>
            <person name="Robin G.P."/>
            <person name="Auger A."/>
            <person name="Hainaut M."/>
            <person name="Henrissat B."/>
            <person name="Kim K.-T."/>
            <person name="Lee Y.-H."/>
            <person name="Lespinet O."/>
            <person name="Schwartz D.C."/>
            <person name="Thon M.R."/>
            <person name="O'Connell R.J."/>
        </authorList>
    </citation>
    <scope>NUCLEOTIDE SEQUENCE [LARGE SCALE GENOMIC DNA]</scope>
    <source>
        <strain evidence="2">IMI 349063</strain>
    </source>
</reference>
<sequence>MAFDPGVTLPNLTWGEEVLSSIPSLTELTEIGIVRSSASFGFSTLKARWLSSPSIRHQF</sequence>
<keyword evidence="2" id="KW-1185">Reference proteome</keyword>
<dbReference type="EMBL" id="LTAN01000005">
    <property type="protein sequence ID" value="OBR09030.1"/>
    <property type="molecule type" value="Genomic_DNA"/>
</dbReference>
<comment type="caution">
    <text evidence="1">The sequence shown here is derived from an EMBL/GenBank/DDBJ whole genome shotgun (WGS) entry which is preliminary data.</text>
</comment>
<dbReference type="GeneID" id="28866876"/>
<dbReference type="AlphaFoldDB" id="A0A1B7YAX3"/>
<dbReference type="KEGG" id="chig:CH63R_07795"/>
<organism evidence="1 2">
    <name type="scientific">Colletotrichum higginsianum (strain IMI 349063)</name>
    <name type="common">Crucifer anthracnose fungus</name>
    <dbReference type="NCBI Taxonomy" id="759273"/>
    <lineage>
        <taxon>Eukaryota</taxon>
        <taxon>Fungi</taxon>
        <taxon>Dikarya</taxon>
        <taxon>Ascomycota</taxon>
        <taxon>Pezizomycotina</taxon>
        <taxon>Sordariomycetes</taxon>
        <taxon>Hypocreomycetidae</taxon>
        <taxon>Glomerellales</taxon>
        <taxon>Glomerellaceae</taxon>
        <taxon>Colletotrichum</taxon>
        <taxon>Colletotrichum destructivum species complex</taxon>
    </lineage>
</organism>
<dbReference type="RefSeq" id="XP_018157547.1">
    <property type="nucleotide sequence ID" value="XM_018302769.1"/>
</dbReference>
<dbReference type="VEuPathDB" id="FungiDB:CH63R_07795"/>
<protein>
    <submittedName>
        <fullName evidence="1">Uncharacterized protein</fullName>
    </submittedName>
</protein>
<dbReference type="Proteomes" id="UP000092177">
    <property type="component" value="Chromosome 5"/>
</dbReference>
<gene>
    <name evidence="1" type="ORF">CH63R_07795</name>
</gene>